<dbReference type="PANTHER" id="PTHR47926:SF382">
    <property type="entry name" value="PENTACOTRIPEPTIDE-REPEAT REGION OF PRORP DOMAIN-CONTAINING PROTEIN"/>
    <property type="match status" value="1"/>
</dbReference>
<dbReference type="Gene3D" id="1.25.40.10">
    <property type="entry name" value="Tetratricopeptide repeat domain"/>
    <property type="match status" value="4"/>
</dbReference>
<dbReference type="InterPro" id="IPR046848">
    <property type="entry name" value="E_motif"/>
</dbReference>
<dbReference type="HOGENOM" id="CLU_002706_30_5_1"/>
<dbReference type="GO" id="GO:0009451">
    <property type="term" value="P:RNA modification"/>
    <property type="evidence" value="ECO:0007669"/>
    <property type="project" value="InterPro"/>
</dbReference>
<dbReference type="PROSITE" id="PS51375">
    <property type="entry name" value="PPR"/>
    <property type="match status" value="3"/>
</dbReference>
<reference evidence="4 5" key="1">
    <citation type="journal article" date="2011" name="Science">
        <title>The Selaginella genome identifies genetic changes associated with the evolution of vascular plants.</title>
        <authorList>
            <person name="Banks J.A."/>
            <person name="Nishiyama T."/>
            <person name="Hasebe M."/>
            <person name="Bowman J.L."/>
            <person name="Gribskov M."/>
            <person name="dePamphilis C."/>
            <person name="Albert V.A."/>
            <person name="Aono N."/>
            <person name="Aoyama T."/>
            <person name="Ambrose B.A."/>
            <person name="Ashton N.W."/>
            <person name="Axtell M.J."/>
            <person name="Barker E."/>
            <person name="Barker M.S."/>
            <person name="Bennetzen J.L."/>
            <person name="Bonawitz N.D."/>
            <person name="Chapple C."/>
            <person name="Cheng C."/>
            <person name="Correa L.G."/>
            <person name="Dacre M."/>
            <person name="DeBarry J."/>
            <person name="Dreyer I."/>
            <person name="Elias M."/>
            <person name="Engstrom E.M."/>
            <person name="Estelle M."/>
            <person name="Feng L."/>
            <person name="Finet C."/>
            <person name="Floyd S.K."/>
            <person name="Frommer W.B."/>
            <person name="Fujita T."/>
            <person name="Gramzow L."/>
            <person name="Gutensohn M."/>
            <person name="Harholt J."/>
            <person name="Hattori M."/>
            <person name="Heyl A."/>
            <person name="Hirai T."/>
            <person name="Hiwatashi Y."/>
            <person name="Ishikawa M."/>
            <person name="Iwata M."/>
            <person name="Karol K.G."/>
            <person name="Koehler B."/>
            <person name="Kolukisaoglu U."/>
            <person name="Kubo M."/>
            <person name="Kurata T."/>
            <person name="Lalonde S."/>
            <person name="Li K."/>
            <person name="Li Y."/>
            <person name="Litt A."/>
            <person name="Lyons E."/>
            <person name="Manning G."/>
            <person name="Maruyama T."/>
            <person name="Michael T.P."/>
            <person name="Mikami K."/>
            <person name="Miyazaki S."/>
            <person name="Morinaga S."/>
            <person name="Murata T."/>
            <person name="Mueller-Roeber B."/>
            <person name="Nelson D.R."/>
            <person name="Obara M."/>
            <person name="Oguri Y."/>
            <person name="Olmstead R.G."/>
            <person name="Onodera N."/>
            <person name="Petersen B.L."/>
            <person name="Pils B."/>
            <person name="Prigge M."/>
            <person name="Rensing S.A."/>
            <person name="Riano-Pachon D.M."/>
            <person name="Roberts A.W."/>
            <person name="Sato Y."/>
            <person name="Scheller H.V."/>
            <person name="Schulz B."/>
            <person name="Schulz C."/>
            <person name="Shakirov E.V."/>
            <person name="Shibagaki N."/>
            <person name="Shinohara N."/>
            <person name="Shippen D.E."/>
            <person name="Soerensen I."/>
            <person name="Sotooka R."/>
            <person name="Sugimoto N."/>
            <person name="Sugita M."/>
            <person name="Sumikawa N."/>
            <person name="Tanurdzic M."/>
            <person name="Theissen G."/>
            <person name="Ulvskov P."/>
            <person name="Wakazuki S."/>
            <person name="Weng J.K."/>
            <person name="Willats W.W."/>
            <person name="Wipf D."/>
            <person name="Wolf P.G."/>
            <person name="Yang L."/>
            <person name="Zimmer A.D."/>
            <person name="Zhu Q."/>
            <person name="Mitros T."/>
            <person name="Hellsten U."/>
            <person name="Loque D."/>
            <person name="Otillar R."/>
            <person name="Salamov A."/>
            <person name="Schmutz J."/>
            <person name="Shapiro H."/>
            <person name="Lindquist E."/>
            <person name="Lucas S."/>
            <person name="Rokhsar D."/>
            <person name="Grigoriev I.V."/>
        </authorList>
    </citation>
    <scope>NUCLEOTIDE SEQUENCE [LARGE SCALE GENOMIC DNA]</scope>
</reference>
<dbReference type="NCBIfam" id="TIGR00756">
    <property type="entry name" value="PPR"/>
    <property type="match status" value="2"/>
</dbReference>
<dbReference type="InterPro" id="IPR011990">
    <property type="entry name" value="TPR-like_helical_dom_sf"/>
</dbReference>
<dbReference type="Pfam" id="PF20431">
    <property type="entry name" value="E_motif"/>
    <property type="match status" value="1"/>
</dbReference>
<organism evidence="5">
    <name type="scientific">Selaginella moellendorffii</name>
    <name type="common">Spikemoss</name>
    <dbReference type="NCBI Taxonomy" id="88036"/>
    <lineage>
        <taxon>Eukaryota</taxon>
        <taxon>Viridiplantae</taxon>
        <taxon>Streptophyta</taxon>
        <taxon>Embryophyta</taxon>
        <taxon>Tracheophyta</taxon>
        <taxon>Lycopodiopsida</taxon>
        <taxon>Selaginellales</taxon>
        <taxon>Selaginellaceae</taxon>
        <taxon>Selaginella</taxon>
    </lineage>
</organism>
<dbReference type="Proteomes" id="UP000001514">
    <property type="component" value="Unassembled WGS sequence"/>
</dbReference>
<evidence type="ECO:0000256" key="2">
    <source>
        <dbReference type="PROSITE-ProRule" id="PRU00708"/>
    </source>
</evidence>
<feature type="domain" description="DYW" evidence="3">
    <location>
        <begin position="589"/>
        <end position="682"/>
    </location>
</feature>
<dbReference type="InterPro" id="IPR046960">
    <property type="entry name" value="PPR_At4g14850-like_plant"/>
</dbReference>
<gene>
    <name evidence="4" type="ORF">SELMODRAFT_115254</name>
</gene>
<dbReference type="GO" id="GO:0003723">
    <property type="term" value="F:RNA binding"/>
    <property type="evidence" value="ECO:0007669"/>
    <property type="project" value="InterPro"/>
</dbReference>
<dbReference type="InterPro" id="IPR002885">
    <property type="entry name" value="PPR_rpt"/>
</dbReference>
<evidence type="ECO:0000259" key="3">
    <source>
        <dbReference type="Pfam" id="PF14432"/>
    </source>
</evidence>
<dbReference type="Pfam" id="PF01535">
    <property type="entry name" value="PPR"/>
    <property type="match status" value="6"/>
</dbReference>
<evidence type="ECO:0000256" key="1">
    <source>
        <dbReference type="ARBA" id="ARBA00022737"/>
    </source>
</evidence>
<protein>
    <recommendedName>
        <fullName evidence="3">DYW domain-containing protein</fullName>
    </recommendedName>
</protein>
<feature type="repeat" description="PPR" evidence="2">
    <location>
        <begin position="374"/>
        <end position="408"/>
    </location>
</feature>
<dbReference type="STRING" id="88036.D8SEU8"/>
<dbReference type="InterPro" id="IPR032867">
    <property type="entry name" value="DYW_dom"/>
</dbReference>
<keyword evidence="5" id="KW-1185">Reference proteome</keyword>
<proteinExistence type="predicted"/>
<dbReference type="InParanoid" id="D8SEU8"/>
<dbReference type="GO" id="GO:0008270">
    <property type="term" value="F:zinc ion binding"/>
    <property type="evidence" value="ECO:0007669"/>
    <property type="project" value="InterPro"/>
</dbReference>
<dbReference type="PANTHER" id="PTHR47926">
    <property type="entry name" value="PENTATRICOPEPTIDE REPEAT-CONTAINING PROTEIN"/>
    <property type="match status" value="1"/>
</dbReference>
<feature type="repeat" description="PPR" evidence="2">
    <location>
        <begin position="95"/>
        <end position="129"/>
    </location>
</feature>
<dbReference type="KEGG" id="smo:SELMODRAFT_115254"/>
<dbReference type="AlphaFoldDB" id="D8SEU8"/>
<dbReference type="GO" id="GO:0048731">
    <property type="term" value="P:system development"/>
    <property type="evidence" value="ECO:0007669"/>
    <property type="project" value="UniProtKB-ARBA"/>
</dbReference>
<name>D8SEU8_SELML</name>
<accession>D8SEU8</accession>
<evidence type="ECO:0000313" key="5">
    <source>
        <dbReference type="Proteomes" id="UP000001514"/>
    </source>
</evidence>
<dbReference type="Gramene" id="EFJ16934">
    <property type="protein sequence ID" value="EFJ16934"/>
    <property type="gene ID" value="SELMODRAFT_115254"/>
</dbReference>
<dbReference type="eggNOG" id="KOG4197">
    <property type="taxonomic scope" value="Eukaryota"/>
</dbReference>
<dbReference type="FunFam" id="1.25.40.10:FF:000158">
    <property type="entry name" value="pentatricopeptide repeat-containing protein At2g33680"/>
    <property type="match status" value="1"/>
</dbReference>
<evidence type="ECO:0000313" key="4">
    <source>
        <dbReference type="EMBL" id="EFJ16934.1"/>
    </source>
</evidence>
<dbReference type="Pfam" id="PF14432">
    <property type="entry name" value="DYW_deaminase"/>
    <property type="match status" value="1"/>
</dbReference>
<keyword evidence="1" id="KW-0677">Repeat</keyword>
<dbReference type="EMBL" id="GL377616">
    <property type="protein sequence ID" value="EFJ16934.1"/>
    <property type="molecule type" value="Genomic_DNA"/>
</dbReference>
<sequence>MARSKWGLLAEEVLSERGSVDGCRQKANAILEQEAFARLLRNASSLEAVELVRARIDESGVRHNAELLNVLIRVYGKYGCLVEAKQVLDGMRYQNGESWNTMILMYAQNGRLEEAKRTFDAMPVRDAVCWITMLRAYAAFELPGLARVVFEAMPMHDLESATEMMEVLLSKEERHRVKLVFDEMVEKDVCAYNSMLRAYTQEGHSNRVRATAEKMPEWDVVTVNTMLQAFASEGSLENAERLFDEFPERNEETISIMLRAYAASGCSEAAQAMFDRLVRRNEELWTFLVIAYSRAGQAADAKLVFDKVPGKSDLSWAVLTEEYAQNLQLEDAEAVFDKVPKWSVRSWIAMIWAYAQSGHEQMARIIFNRCSTYDAGVWNAFIAGMTVLGRASDAIQLLRGMNLEGFPPDKFTFLNLLNACSAECLARQGGSLFKEMVADHGMAPWKDHYSAMVELLGRAKYLKIGQVLANSMPFEPDYATWKALFHACRHHRDLKLGLRAAKELILLDRHNALPYTLLAESYAAAGKQDKVAVIQRVMEKTGIKRNYAASWILVKGRFQSLMIGDAGHPENSEIRAQLRELVDKIEKEGYKPDTTLVLDKNMSEKEREDSLLDHSEKLSLAFGMVSTKPRCPLRIINSSRVCSDCHNALRLASLVTGRLIVLRDDSRTHHFERGKCSCRDIW</sequence>
<feature type="repeat" description="PPR" evidence="2">
    <location>
        <begin position="219"/>
        <end position="253"/>
    </location>
</feature>